<dbReference type="GO" id="GO:0006352">
    <property type="term" value="P:DNA-templated transcription initiation"/>
    <property type="evidence" value="ECO:0007669"/>
    <property type="project" value="InterPro"/>
</dbReference>
<protein>
    <submittedName>
        <fullName evidence="2">Unannotated protein</fullName>
    </submittedName>
</protein>
<sequence>MVVLRYFEDLTERQTAEVLGIAIGTVKSQAHDALRTLRAMPGLLDLIGEESTQ</sequence>
<dbReference type="InterPro" id="IPR013249">
    <property type="entry name" value="RNA_pol_sigma70_r4_t2"/>
</dbReference>
<dbReference type="InterPro" id="IPR036388">
    <property type="entry name" value="WH-like_DNA-bd_sf"/>
</dbReference>
<dbReference type="Gene3D" id="1.10.10.10">
    <property type="entry name" value="Winged helix-like DNA-binding domain superfamily/Winged helix DNA-binding domain"/>
    <property type="match status" value="1"/>
</dbReference>
<dbReference type="GO" id="GO:0003677">
    <property type="term" value="F:DNA binding"/>
    <property type="evidence" value="ECO:0007669"/>
    <property type="project" value="InterPro"/>
</dbReference>
<evidence type="ECO:0000259" key="1">
    <source>
        <dbReference type="Pfam" id="PF08281"/>
    </source>
</evidence>
<evidence type="ECO:0000313" key="2">
    <source>
        <dbReference type="EMBL" id="CAB4939340.1"/>
    </source>
</evidence>
<dbReference type="SUPFAM" id="SSF88659">
    <property type="entry name" value="Sigma3 and sigma4 domains of RNA polymerase sigma factors"/>
    <property type="match status" value="1"/>
</dbReference>
<dbReference type="Pfam" id="PF08281">
    <property type="entry name" value="Sigma70_r4_2"/>
    <property type="match status" value="1"/>
</dbReference>
<dbReference type="GO" id="GO:0016987">
    <property type="term" value="F:sigma factor activity"/>
    <property type="evidence" value="ECO:0007669"/>
    <property type="project" value="InterPro"/>
</dbReference>
<dbReference type="InterPro" id="IPR013324">
    <property type="entry name" value="RNA_pol_sigma_r3/r4-like"/>
</dbReference>
<accession>A0A6J7J8A1</accession>
<feature type="domain" description="RNA polymerase sigma factor 70 region 4 type 2" evidence="1">
    <location>
        <begin position="2"/>
        <end position="37"/>
    </location>
</feature>
<reference evidence="2" key="1">
    <citation type="submission" date="2020-05" db="EMBL/GenBank/DDBJ databases">
        <authorList>
            <person name="Chiriac C."/>
            <person name="Salcher M."/>
            <person name="Ghai R."/>
            <person name="Kavagutti S V."/>
        </authorList>
    </citation>
    <scope>NUCLEOTIDE SEQUENCE</scope>
</reference>
<gene>
    <name evidence="2" type="ORF">UFOPK3662_01778</name>
</gene>
<dbReference type="EMBL" id="CAFBMW010000012">
    <property type="protein sequence ID" value="CAB4939340.1"/>
    <property type="molecule type" value="Genomic_DNA"/>
</dbReference>
<organism evidence="2">
    <name type="scientific">freshwater metagenome</name>
    <dbReference type="NCBI Taxonomy" id="449393"/>
    <lineage>
        <taxon>unclassified sequences</taxon>
        <taxon>metagenomes</taxon>
        <taxon>ecological metagenomes</taxon>
    </lineage>
</organism>
<name>A0A6J7J8A1_9ZZZZ</name>
<proteinExistence type="predicted"/>
<dbReference type="AlphaFoldDB" id="A0A6J7J8A1"/>